<name>Q5DN54_9CAUD</name>
<gene>
    <name evidence="1" type="ORF">JL001p51</name>
</gene>
<evidence type="ECO:0000313" key="1">
    <source>
        <dbReference type="EMBL" id="AAT69527.1"/>
    </source>
</evidence>
<sequence>MSAVRLERSIELEIAETLHREMSPFTKRWLKETRFEDIDLHKRGLGRVICHRWPVTETQAHHATLTLWRLLQ</sequence>
<organism evidence="1 2">
    <name type="scientific">Alphaproteobacteria phage PhiJL001</name>
    <dbReference type="NCBI Taxonomy" id="2681607"/>
    <lineage>
        <taxon>Viruses</taxon>
        <taxon>Duplodnaviria</taxon>
        <taxon>Heunggongvirae</taxon>
        <taxon>Uroviricota</taxon>
        <taxon>Caudoviricetes</taxon>
        <taxon>Mesyanzhinovviridae</taxon>
        <taxon>Keylargovirus</taxon>
        <taxon>Keylargovirus JL001</taxon>
    </lineage>
</organism>
<protein>
    <submittedName>
        <fullName evidence="1">Gp51</fullName>
    </submittedName>
</protein>
<evidence type="ECO:0000313" key="2">
    <source>
        <dbReference type="Proteomes" id="UP000000993"/>
    </source>
</evidence>
<reference evidence="1 2" key="1">
    <citation type="journal article" date="2005" name="Appl. Environ. Microbiol.">
        <title>Genomic analysis of bacteriophage PhiJL001: insights into its interaction with a sponge-associated alpha-proteobacterium.</title>
        <authorList>
            <person name="Lohr J.E."/>
            <person name="Chen F."/>
            <person name="Hill R.T."/>
        </authorList>
    </citation>
    <scope>NUCLEOTIDE SEQUENCE</scope>
</reference>
<dbReference type="EMBL" id="AY576273">
    <property type="protein sequence ID" value="AAT69527.1"/>
    <property type="molecule type" value="Genomic_DNA"/>
</dbReference>
<proteinExistence type="predicted"/>
<accession>Q5DN54</accession>
<dbReference type="Proteomes" id="UP000000993">
    <property type="component" value="Segment"/>
</dbReference>
<dbReference type="RefSeq" id="YP_223975.1">
    <property type="nucleotide sequence ID" value="NC_006938.1"/>
</dbReference>
<dbReference type="GeneID" id="3342370"/>
<keyword evidence="2" id="KW-1185">Reference proteome</keyword>
<dbReference type="KEGG" id="vg:3342370"/>